<proteinExistence type="predicted"/>
<evidence type="ECO:0000256" key="3">
    <source>
        <dbReference type="ARBA" id="ARBA00022989"/>
    </source>
</evidence>
<keyword evidence="4" id="KW-0472">Membrane</keyword>
<dbReference type="PANTHER" id="PTHR34457">
    <property type="entry name" value="EMBRYO DEFECTIVE 2410"/>
    <property type="match status" value="1"/>
</dbReference>
<comment type="subcellular location">
    <subcellularLocation>
        <location evidence="1">Membrane</location>
        <topology evidence="1">Single-pass membrane protein</topology>
    </subcellularLocation>
</comment>
<evidence type="ECO:0000256" key="4">
    <source>
        <dbReference type="ARBA" id="ARBA00023136"/>
    </source>
</evidence>
<dbReference type="Pfam" id="PF04357">
    <property type="entry name" value="TamB"/>
    <property type="match status" value="1"/>
</dbReference>
<evidence type="ECO:0000259" key="5">
    <source>
        <dbReference type="Pfam" id="PF04357"/>
    </source>
</evidence>
<dbReference type="InterPro" id="IPR007452">
    <property type="entry name" value="TamB_C"/>
</dbReference>
<organism evidence="6">
    <name type="scientific">Woronichinia naegeliana WA131</name>
    <dbReference type="NCBI Taxonomy" id="2824559"/>
    <lineage>
        <taxon>Bacteria</taxon>
        <taxon>Bacillati</taxon>
        <taxon>Cyanobacteriota</taxon>
        <taxon>Cyanophyceae</taxon>
        <taxon>Synechococcales</taxon>
        <taxon>Coelosphaeriaceae</taxon>
        <taxon>Woronichinia</taxon>
    </lineage>
</organism>
<accession>A0A977PY98</accession>
<dbReference type="GO" id="GO:0005886">
    <property type="term" value="C:plasma membrane"/>
    <property type="evidence" value="ECO:0007669"/>
    <property type="project" value="InterPro"/>
</dbReference>
<dbReference type="Proteomes" id="UP001065613">
    <property type="component" value="Chromosome"/>
</dbReference>
<reference evidence="6" key="1">
    <citation type="submission" date="2021-04" db="EMBL/GenBank/DDBJ databases">
        <title>Genome sequence of Woronichinia naegeliana from Washington state freshwater lake bloom.</title>
        <authorList>
            <person name="Dreher T.W."/>
        </authorList>
    </citation>
    <scope>NUCLEOTIDE SEQUENCE</scope>
    <source>
        <strain evidence="6">WA131</strain>
    </source>
</reference>
<gene>
    <name evidence="6" type="ORF">KA717_10695</name>
</gene>
<dbReference type="PANTHER" id="PTHR34457:SF3">
    <property type="entry name" value="PROTEIN TIC236, CHLOROPLASTIC"/>
    <property type="match status" value="1"/>
</dbReference>
<dbReference type="EMBL" id="CP073041">
    <property type="protein sequence ID" value="UXE63088.1"/>
    <property type="molecule type" value="Genomic_DNA"/>
</dbReference>
<dbReference type="GO" id="GO:0009306">
    <property type="term" value="P:protein secretion"/>
    <property type="evidence" value="ECO:0007669"/>
    <property type="project" value="InterPro"/>
</dbReference>
<protein>
    <submittedName>
        <fullName evidence="6">Translocation/assembly module TamB domain-containing protein</fullName>
    </submittedName>
</protein>
<dbReference type="InterPro" id="IPR053022">
    <property type="entry name" value="Chloroplast_translocon_comp"/>
</dbReference>
<feature type="domain" description="Translocation and assembly module TamB C-terminal" evidence="5">
    <location>
        <begin position="1508"/>
        <end position="1870"/>
    </location>
</feature>
<sequence>MTDPQQLPPSPPSDLSPLSRSLNWLRRPSTLITGGTLLALGTGVYVLGQQLVYRQGSPFLETELSHFLQRPIQIGEIEQVSFNQIRLGTSTLPPTPQDPTTIQIQGLELAINPLLWLVGKPIEIQADLIRPTVKLSQNKKGEWSGLTLPQGKGKFELPADVDIQLRIKEAQISLTPYGARKPLLLAVDGRGRYRYSRQKSQQTVNYDLKLALQGNRIAAKGETILETGKSQAALIIEKLNLPEIAQLIPQAPLQVSQGKLNGKLQIDLPSFKEYHKTRTLGNLALENLQAKFDALKVPLIANFQIGLQGQTMVINQGEITLGKLITRLQGQIDWQKGYNLALQTNVIEIQDLVKTLSVSLPIAAQGKLKAQFKLQGPLENPLLLGRVENLNPLTLDKIKIQSFQTQLRGNLDRLSFQKIRFQPQVGGEILAKGDIQLGILQNWQKKRGINWQTMPLSLQFSSQLSTEKLLRSYQTIPADLRLSDLTVQGQVTGTLAQPIAQFQWQGQRPFQVNQVAINAQGKAQLAGTRLAIQNRLWTNNGGVIQVQGKGDFKGDRWQTRLQAQQFVLTPWVEWFCGRSSCPPKLKNQPLTLQRVNLELRGQFSHFAPETLQGGGEIKVRVSQQPIAAQIKLRQGFFTSSAQFGQVALNPFLPNLPKTVQLQRGHITLAGQIQPHWQVAWSGLSGRSDLRLAVEKGRLRFQGEITQGQLTAISAVKHLNLQPIFPKITLPTQIKRGKVTLIASLTDLVQPQPNLQHLQAIADLQLNVAGGQVQSQSYLNRQQWQSNLQANNLNFNHLLLATNLSTKVKQQIPILSPLNGKLKLTGKINNLGGLNKLESFQSLPITVQSAAFNAGKQSLEFQGNLVIAQLFQNPQFTQVNLQVKSQADLAILPLNAIISSLSLPTYLRPQSAQVAGIASFQGQVRWRKLRDVSDPWVQGKVALQNFVINQERFEPLLNGSLHFSNKQGLAIDLKGESDRLALNLDSCRASNCSFAYLPNRLIIAHTYQTENPLIASGEKIGQIFRLNIAQFPLALLNLQPGKLQQIPGVLKGNLQAQLDLDLQNKKAQGSLKLHQPSLGYLSADAIAANFDYDNNLLQLQNAILQLQQSRYALEGSLNFKTQAVRGNLQIAQGKIQDLLTALQIYDFESLRSRFQPQPQTLAKTLAPKSVGDAQAPLDKQVNILYQIDQTIRQLAEKYEQGGVPNELRIDGLFNAKIGLEGTLSSPQVNIALSGEHWSWYPQPAFANIIAPLGLVINDTRFLPIHQVALQASWKKGVLTVQPSQITIKDSHIALQGNFSQEQNAAIWRIDNLALDTLGIFVKLPEELSGNFNAQGSITGNLNNPQLRGEFNFTDFAVNARLLEQPIAGNFSYSDNFLQVIADNNSPLFFYAKIPYAWNEEAKLVQKQRQENQFDLRLRLKKDALTLIGALTQDQLVWLSGEGEVNLAAQGRLDLSQGLRLSEFQARGNIKLQEVLLKSAILPNPIQITGDIDLDNQSLQVKYLEGIFAQSKLAVTGMLPLFRPQDNIDNPLTLTVEKAKLDIANLYEGDLEGLLTVKGTAFSPKISGDIRLANGQVFVPQAPSAQEQTSPIFSQNPWFKPRKSQSLLTPQLENLRVTLDNLFVQQVPLYDFAFGGALTLNGPLTDLNRLQPQGAIALSRGRISFLDTRFLLERRYANQITFKPAQGLLNPDIDIKMRTIVSELPQSKRLRSAESNEIPDDTLNQVQRIDINLNIYGSLHKLVPNLNQAQVDACTRERQFRPFRETQNISDWRMKRVANCLQVLAAQGITDQQLLSNPAIRLTSNPARSQGQIVRLLGEQFVVLADALQGKNSGQLLQYGITQLAIPMIFQGTVYDVETAISNTLGTTDFRVVPFLEAIYQVEKKGFVRLSYDYSFNEVKVRYEKQF</sequence>
<keyword evidence="3" id="KW-1133">Transmembrane helix</keyword>
<dbReference type="KEGG" id="wna:KA717_10695"/>
<evidence type="ECO:0000313" key="6">
    <source>
        <dbReference type="EMBL" id="UXE63088.1"/>
    </source>
</evidence>
<evidence type="ECO:0000256" key="2">
    <source>
        <dbReference type="ARBA" id="ARBA00022692"/>
    </source>
</evidence>
<name>A0A977PY98_9CYAN</name>
<evidence type="ECO:0000256" key="1">
    <source>
        <dbReference type="ARBA" id="ARBA00004167"/>
    </source>
</evidence>
<keyword evidence="2" id="KW-0812">Transmembrane</keyword>